<feature type="region of interest" description="Disordered" evidence="4">
    <location>
        <begin position="538"/>
        <end position="564"/>
    </location>
</feature>
<dbReference type="CDD" id="cd07067">
    <property type="entry name" value="HP_PGM_like"/>
    <property type="match status" value="1"/>
</dbReference>
<dbReference type="InterPro" id="IPR001345">
    <property type="entry name" value="PG/BPGM_mutase_AS"/>
</dbReference>
<organism evidence="5 6">
    <name type="scientific">Cuscuta campestris</name>
    <dbReference type="NCBI Taxonomy" id="132261"/>
    <lineage>
        <taxon>Eukaryota</taxon>
        <taxon>Viridiplantae</taxon>
        <taxon>Streptophyta</taxon>
        <taxon>Embryophyta</taxon>
        <taxon>Tracheophyta</taxon>
        <taxon>Spermatophyta</taxon>
        <taxon>Magnoliopsida</taxon>
        <taxon>eudicotyledons</taxon>
        <taxon>Gunneridae</taxon>
        <taxon>Pentapetalae</taxon>
        <taxon>asterids</taxon>
        <taxon>lamiids</taxon>
        <taxon>Solanales</taxon>
        <taxon>Convolvulaceae</taxon>
        <taxon>Cuscuteae</taxon>
        <taxon>Cuscuta</taxon>
        <taxon>Cuscuta subgen. Grammica</taxon>
        <taxon>Cuscuta sect. Cleistogrammica</taxon>
    </lineage>
</organism>
<dbReference type="Pfam" id="PF00300">
    <property type="entry name" value="His_Phos_1"/>
    <property type="match status" value="1"/>
</dbReference>
<gene>
    <name evidence="5" type="ORF">CCAM_LOCUS12709</name>
</gene>
<sequence>MSSCSDSQDGSGSSNSTIPSSSPGSAVRSHPNRPGQPSVAMVVPDPMPLNQMPGRFKPETDDWEEFAASLDAVGYHALDFRPILGIPTKIAKVLLNKVRSLMPPGYILHYNANHQNIIDPHRRPRLGFHLASLDIGILFPLRPLLVQVCKRFSILPGQLTPNAHGLLNCFTNICNFKKITPSLELFLFMFEVLPGNTNCSGFVYFHSRKDRSFISDVRPRHQKWKTRFVFIEFPKGEFPFDGELQWGDRLPQSEDVYPAATFALEKDCAALLMGDPATGKAFSFGNWTHRVPSLDDGTPRSNEAEADRVATPESNAEAGSTHPEMNFKSYANPEDEVEDLEASHGNFTSPRVDDVAEVAGQSEKRKRTSHKSSRSHSKKRKVDPHSVDPKFTEMSAEQLLLAITQKLHRHGEFSEDFAKRILGTGDDESQRLQRMLDAAHEEIKAHVTSANQVKTYLEQREEEIRTLEADSRAKDEMFPTKAEKWAGQHYAEVARVVTATPEGTKDFFQVLFKEPEGKRMTTEIGSYGFMMGQKAERAGICSSSSSSNNGDHRHPPPPPHHHKHLPKRIILVRHGESQGNKDDAAYTVIPDHKIPLTSQGFEQAELAGWRIRDVISDQGSSLSWKIYFYVSPYERTRSTLREIGRAFPRKRVIGVREECRIREQDFGNFQVADRMKTSKENREKFGRFFFRFPEGESAADVFDRVSSFLESLWRDIDMNRLHQGPGDDLNLVIISHGLAIRVFLMKWFKWTVKQFERLGNLGNCEFRVMQLGMGGEYSLAVHHSEEEMQSWGLCSDMIADQKWRANATRGDWNERCPWYLDAFFDTFADSEEDEDKDEIETESLENTCD</sequence>
<dbReference type="OrthoDB" id="10261749at2759"/>
<dbReference type="PANTHER" id="PTHR46192">
    <property type="entry name" value="BROAD-RANGE ACID PHOSPHATASE DET1"/>
    <property type="match status" value="1"/>
</dbReference>
<dbReference type="SMART" id="SM00855">
    <property type="entry name" value="PGAM"/>
    <property type="match status" value="1"/>
</dbReference>
<dbReference type="Proteomes" id="UP000595140">
    <property type="component" value="Unassembled WGS sequence"/>
</dbReference>
<protein>
    <submittedName>
        <fullName evidence="5">Uncharacterized protein</fullName>
    </submittedName>
</protein>
<feature type="binding site" evidence="2">
    <location>
        <position position="635"/>
    </location>
    <ligand>
        <name>substrate</name>
    </ligand>
</feature>
<dbReference type="PROSITE" id="PS00175">
    <property type="entry name" value="PG_MUTASE"/>
    <property type="match status" value="1"/>
</dbReference>
<dbReference type="EMBL" id="OOIL02000967">
    <property type="protein sequence ID" value="VFQ70933.1"/>
    <property type="molecule type" value="Genomic_DNA"/>
</dbReference>
<dbReference type="AlphaFoldDB" id="A0A484L3N9"/>
<feature type="compositionally biased region" description="Basic residues" evidence="4">
    <location>
        <begin position="364"/>
        <end position="382"/>
    </location>
</feature>
<dbReference type="GO" id="GO:0003824">
    <property type="term" value="F:catalytic activity"/>
    <property type="evidence" value="ECO:0007669"/>
    <property type="project" value="InterPro"/>
</dbReference>
<evidence type="ECO:0000256" key="1">
    <source>
        <dbReference type="PIRSR" id="PIRSR613078-1"/>
    </source>
</evidence>
<evidence type="ECO:0000256" key="3">
    <source>
        <dbReference type="SAM" id="Coils"/>
    </source>
</evidence>
<feature type="binding site" evidence="2">
    <location>
        <begin position="573"/>
        <end position="580"/>
    </location>
    <ligand>
        <name>substrate</name>
    </ligand>
</feature>
<dbReference type="Gene3D" id="3.40.50.1240">
    <property type="entry name" value="Phosphoglycerate mutase-like"/>
    <property type="match status" value="1"/>
</dbReference>
<dbReference type="SUPFAM" id="SSF53254">
    <property type="entry name" value="Phosphoglycerate mutase-like"/>
    <property type="match status" value="1"/>
</dbReference>
<name>A0A484L3N9_9ASTE</name>
<keyword evidence="3" id="KW-0175">Coiled coil</keyword>
<feature type="coiled-coil region" evidence="3">
    <location>
        <begin position="450"/>
        <end position="477"/>
    </location>
</feature>
<feature type="active site" description="Tele-phosphohistidine intermediate" evidence="1">
    <location>
        <position position="574"/>
    </location>
</feature>
<feature type="region of interest" description="Disordered" evidence="4">
    <location>
        <begin position="291"/>
        <end position="388"/>
    </location>
</feature>
<dbReference type="InterPro" id="IPR029033">
    <property type="entry name" value="His_PPase_superfam"/>
</dbReference>
<reference evidence="5 6" key="1">
    <citation type="submission" date="2018-04" db="EMBL/GenBank/DDBJ databases">
        <authorList>
            <person name="Vogel A."/>
        </authorList>
    </citation>
    <scope>NUCLEOTIDE SEQUENCE [LARGE SCALE GENOMIC DNA]</scope>
</reference>
<accession>A0A484L3N9</accession>
<keyword evidence="6" id="KW-1185">Reference proteome</keyword>
<dbReference type="InterPro" id="IPR013078">
    <property type="entry name" value="His_Pase_superF_clade-1"/>
</dbReference>
<dbReference type="InterPro" id="IPR052765">
    <property type="entry name" value="PGM-Related"/>
</dbReference>
<evidence type="ECO:0000313" key="6">
    <source>
        <dbReference type="Proteomes" id="UP000595140"/>
    </source>
</evidence>
<feature type="active site" description="Proton donor/acceptor" evidence="1">
    <location>
        <position position="663"/>
    </location>
</feature>
<evidence type="ECO:0000313" key="5">
    <source>
        <dbReference type="EMBL" id="VFQ70933.1"/>
    </source>
</evidence>
<evidence type="ECO:0000256" key="4">
    <source>
        <dbReference type="SAM" id="MobiDB-lite"/>
    </source>
</evidence>
<evidence type="ECO:0000256" key="2">
    <source>
        <dbReference type="PIRSR" id="PIRSR613078-2"/>
    </source>
</evidence>
<proteinExistence type="predicted"/>
<feature type="region of interest" description="Disordered" evidence="4">
    <location>
        <begin position="1"/>
        <end position="48"/>
    </location>
</feature>
<feature type="compositionally biased region" description="Low complexity" evidence="4">
    <location>
        <begin position="1"/>
        <end position="25"/>
    </location>
</feature>
<feature type="region of interest" description="Disordered" evidence="4">
    <location>
        <begin position="830"/>
        <end position="849"/>
    </location>
</feature>